<dbReference type="Ensembl" id="ENSSMAT00000048889.1">
    <property type="protein sequence ID" value="ENSSMAP00000052970.1"/>
    <property type="gene ID" value="ENSSMAG00000002527.2"/>
</dbReference>
<organism evidence="11 12">
    <name type="scientific">Scophthalmus maximus</name>
    <name type="common">Turbot</name>
    <name type="synonym">Psetta maxima</name>
    <dbReference type="NCBI Taxonomy" id="52904"/>
    <lineage>
        <taxon>Eukaryota</taxon>
        <taxon>Metazoa</taxon>
        <taxon>Chordata</taxon>
        <taxon>Craniata</taxon>
        <taxon>Vertebrata</taxon>
        <taxon>Euteleostomi</taxon>
        <taxon>Actinopterygii</taxon>
        <taxon>Neopterygii</taxon>
        <taxon>Teleostei</taxon>
        <taxon>Neoteleostei</taxon>
        <taxon>Acanthomorphata</taxon>
        <taxon>Carangaria</taxon>
        <taxon>Pleuronectiformes</taxon>
        <taxon>Pleuronectoidei</taxon>
        <taxon>Scophthalmidae</taxon>
        <taxon>Scophthalmus</taxon>
    </lineage>
</organism>
<gene>
    <name evidence="11" type="primary">ndufc2</name>
</gene>
<evidence type="ECO:0000256" key="10">
    <source>
        <dbReference type="ARBA" id="ARBA00023136"/>
    </source>
</evidence>
<keyword evidence="9" id="KW-0496">Mitochondrion</keyword>
<dbReference type="Proteomes" id="UP000694558">
    <property type="component" value="Chromosome 3"/>
</dbReference>
<keyword evidence="10" id="KW-0472">Membrane</keyword>
<reference evidence="11" key="1">
    <citation type="submission" date="2023-05" db="EMBL/GenBank/DDBJ databases">
        <title>High-quality long-read genome of Scophthalmus maximus.</title>
        <authorList>
            <person name="Lien S."/>
            <person name="Martinez P."/>
        </authorList>
    </citation>
    <scope>NUCLEOTIDE SEQUENCE [LARGE SCALE GENOMIC DNA]</scope>
</reference>
<keyword evidence="6" id="KW-0999">Mitochondrion inner membrane</keyword>
<evidence type="ECO:0000313" key="12">
    <source>
        <dbReference type="Proteomes" id="UP000694558"/>
    </source>
</evidence>
<accession>A0A8D3D0B2</accession>
<evidence type="ECO:0000256" key="2">
    <source>
        <dbReference type="ARBA" id="ARBA00008674"/>
    </source>
</evidence>
<dbReference type="AlphaFoldDB" id="A0A8D3D0B2"/>
<evidence type="ECO:0000256" key="7">
    <source>
        <dbReference type="ARBA" id="ARBA00022982"/>
    </source>
</evidence>
<evidence type="ECO:0000313" key="11">
    <source>
        <dbReference type="Ensembl" id="ENSSMAP00000052970.1"/>
    </source>
</evidence>
<comment type="subcellular location">
    <subcellularLocation>
        <location evidence="1">Mitochondrion inner membrane</location>
        <topology evidence="1">Single-pass membrane protein</topology>
        <orientation evidence="1">Matrix side</orientation>
    </subcellularLocation>
</comment>
<dbReference type="Pfam" id="PF06374">
    <property type="entry name" value="NDUF_C2"/>
    <property type="match status" value="1"/>
</dbReference>
<dbReference type="GeneTree" id="ENSGT00390000010352"/>
<keyword evidence="3" id="KW-0813">Transport</keyword>
<proteinExistence type="inferred from homology"/>
<protein>
    <submittedName>
        <fullName evidence="11">NADH:ubiquinone oxidoreductase subunit C2</fullName>
    </submittedName>
</protein>
<keyword evidence="8" id="KW-1133">Transmembrane helix</keyword>
<evidence type="ECO:0000256" key="1">
    <source>
        <dbReference type="ARBA" id="ARBA00004298"/>
    </source>
</evidence>
<keyword evidence="7" id="KW-0249">Electron transport</keyword>
<evidence type="ECO:0000256" key="8">
    <source>
        <dbReference type="ARBA" id="ARBA00022989"/>
    </source>
</evidence>
<comment type="similarity">
    <text evidence="2">Belongs to the complex I NDUFC2 subunit family.</text>
</comment>
<reference evidence="11" key="2">
    <citation type="submission" date="2025-08" db="UniProtKB">
        <authorList>
            <consortium name="Ensembl"/>
        </authorList>
    </citation>
    <scope>IDENTIFICATION</scope>
</reference>
<evidence type="ECO:0000256" key="3">
    <source>
        <dbReference type="ARBA" id="ARBA00022448"/>
    </source>
</evidence>
<evidence type="ECO:0000256" key="4">
    <source>
        <dbReference type="ARBA" id="ARBA00022660"/>
    </source>
</evidence>
<sequence>MKCVPVSQPVVPHNKSTTVDSIGAFITKLVCDVINRNVVMTICATLPFFFVGVHRQVLMTTLGWFVGYHMTKHANYVYAKHDREMYEYIRLHPEDFPPKEKKTFAEIVEPFHPVR</sequence>
<dbReference type="GO" id="GO:0005743">
    <property type="term" value="C:mitochondrial inner membrane"/>
    <property type="evidence" value="ECO:0007669"/>
    <property type="project" value="UniProtKB-SubCell"/>
</dbReference>
<evidence type="ECO:0000256" key="6">
    <source>
        <dbReference type="ARBA" id="ARBA00022792"/>
    </source>
</evidence>
<dbReference type="GO" id="GO:0006120">
    <property type="term" value="P:mitochondrial electron transport, NADH to ubiquinone"/>
    <property type="evidence" value="ECO:0007669"/>
    <property type="project" value="InterPro"/>
</dbReference>
<dbReference type="PANTHER" id="PTHR13099:SF0">
    <property type="entry name" value="NADH DEHYDROGENASE [UBIQUINONE] 1 SUBUNIT C2-RELATED"/>
    <property type="match status" value="1"/>
</dbReference>
<dbReference type="InterPro" id="IPR009423">
    <property type="entry name" value="NDUC2"/>
</dbReference>
<evidence type="ECO:0000256" key="9">
    <source>
        <dbReference type="ARBA" id="ARBA00023128"/>
    </source>
</evidence>
<keyword evidence="5" id="KW-0812">Transmembrane</keyword>
<name>A0A8D3D0B2_SCOMX</name>
<dbReference type="PANTHER" id="PTHR13099">
    <property type="entry name" value="NADH-UBIQUINONE OXIDOREDUCTASE SUBUNIT B14.5B"/>
    <property type="match status" value="1"/>
</dbReference>
<keyword evidence="4" id="KW-0679">Respiratory chain</keyword>
<evidence type="ECO:0000256" key="5">
    <source>
        <dbReference type="ARBA" id="ARBA00022692"/>
    </source>
</evidence>